<name>A0AA37X3G6_9RHOB</name>
<evidence type="ECO:0000313" key="1">
    <source>
        <dbReference type="EMBL" id="GLS88280.1"/>
    </source>
</evidence>
<dbReference type="Proteomes" id="UP001157355">
    <property type="component" value="Unassembled WGS sequence"/>
</dbReference>
<protein>
    <recommendedName>
        <fullName evidence="3">Mu-like prophage major head subunit gpT</fullName>
    </recommendedName>
</protein>
<dbReference type="Pfam" id="PF25209">
    <property type="entry name" value="Phage_capsid_4"/>
    <property type="match status" value="1"/>
</dbReference>
<organism evidence="1 2">
    <name type="scientific">Cypionkella aquatica</name>
    <dbReference type="NCBI Taxonomy" id="1756042"/>
    <lineage>
        <taxon>Bacteria</taxon>
        <taxon>Pseudomonadati</taxon>
        <taxon>Pseudomonadota</taxon>
        <taxon>Alphaproteobacteria</taxon>
        <taxon>Rhodobacterales</taxon>
        <taxon>Paracoccaceae</taxon>
        <taxon>Cypionkella</taxon>
    </lineage>
</organism>
<reference evidence="1 2" key="1">
    <citation type="journal article" date="2014" name="Int. J. Syst. Evol. Microbiol.">
        <title>Complete genome sequence of Corynebacterium casei LMG S-19264T (=DSM 44701T), isolated from a smear-ripened cheese.</title>
        <authorList>
            <consortium name="US DOE Joint Genome Institute (JGI-PGF)"/>
            <person name="Walter F."/>
            <person name="Albersmeier A."/>
            <person name="Kalinowski J."/>
            <person name="Ruckert C."/>
        </authorList>
    </citation>
    <scope>NUCLEOTIDE SEQUENCE [LARGE SCALE GENOMIC DNA]</scope>
    <source>
        <strain evidence="1 2">NBRC 111766</strain>
    </source>
</reference>
<dbReference type="EMBL" id="BSPP01000011">
    <property type="protein sequence ID" value="GLS88280.1"/>
    <property type="molecule type" value="Genomic_DNA"/>
</dbReference>
<sequence length="488" mass="51985">MNKPLTGFTPTARSLAQMRIVTAKANLPDSFAEIMAGASIPVMIADDVAAGIAELQKMFEPFPAAIEKMAEILGNLLPKVATAPDAGQAKQMVVADGREKLMQHLADLDAASGLVRRRDESGDSYAAVRQMNGAARPYAVPIGAQSIQVRDQVADALLSRMLPGHVPTIGREFASMRLEDFAPQRTFGGAVRARMSNFANTGDFPYALAVASNKVLLNFYEAAQSALKTASHETSSRDFRPINTVRVSGGGQLPLVAEGAEFKAKYFEDAGEAYAIQTFGGIYGITRQAIVNDDLDAFSSRVQLLGTGAAQTEASLLTALLQMNSGAGPTMADGKTLFHADHGNRAASGSALSIASVSAARTAMRRQKGLAGEIIQVLPTFLVVPPEKETEAEQIVAQLASVKVDEVNPFASKLTVLCDPNLTSATRWYLAAAPGRPDGLQHAYLDGNKGPQITTREGFEVDGTEFKVSLDFGCGFVDWRPWYMNPGA</sequence>
<dbReference type="AlphaFoldDB" id="A0AA37X3G6"/>
<dbReference type="RefSeq" id="WP_284326450.1">
    <property type="nucleotide sequence ID" value="NZ_BSPP01000011.1"/>
</dbReference>
<evidence type="ECO:0008006" key="3">
    <source>
        <dbReference type="Google" id="ProtNLM"/>
    </source>
</evidence>
<comment type="caution">
    <text evidence="1">The sequence shown here is derived from an EMBL/GenBank/DDBJ whole genome shotgun (WGS) entry which is preliminary data.</text>
</comment>
<gene>
    <name evidence="1" type="ORF">GCM10010873_32540</name>
</gene>
<proteinExistence type="predicted"/>
<evidence type="ECO:0000313" key="2">
    <source>
        <dbReference type="Proteomes" id="UP001157355"/>
    </source>
</evidence>
<keyword evidence="2" id="KW-1185">Reference proteome</keyword>
<accession>A0AA37X3G6</accession>